<dbReference type="EMBL" id="LT549890">
    <property type="protein sequence ID" value="SAI86064.1"/>
    <property type="molecule type" value="Genomic_DNA"/>
</dbReference>
<dbReference type="Proteomes" id="UP000076770">
    <property type="component" value="Chromosome i"/>
</dbReference>
<gene>
    <name evidence="1" type="ORF">SSOP1_2510</name>
</gene>
<organism evidence="1 2">
    <name type="scientific">Saccharolobus solfataricus</name>
    <name type="common">Sulfolobus solfataricus</name>
    <dbReference type="NCBI Taxonomy" id="2287"/>
    <lineage>
        <taxon>Archaea</taxon>
        <taxon>Thermoproteota</taxon>
        <taxon>Thermoprotei</taxon>
        <taxon>Sulfolobales</taxon>
        <taxon>Sulfolobaceae</taxon>
        <taxon>Saccharolobus</taxon>
    </lineage>
</organism>
<evidence type="ECO:0000313" key="1">
    <source>
        <dbReference type="EMBL" id="SAI86064.1"/>
    </source>
</evidence>
<reference evidence="2" key="1">
    <citation type="submission" date="2016-04" db="EMBL/GenBank/DDBJ databases">
        <authorList>
            <person name="Shah S.A."/>
            <person name="Garrett R.A."/>
        </authorList>
    </citation>
    <scope>NUCLEOTIDE SEQUENCE [LARGE SCALE GENOMIC DNA]</scope>
    <source>
        <strain evidence="2">ATCC 35091 / DSM 1616 / JCM 8930 / NBRC 15331 / P1</strain>
    </source>
</reference>
<dbReference type="Pfam" id="PF04242">
    <property type="entry name" value="DUF424"/>
    <property type="match status" value="1"/>
</dbReference>
<sequence>MSSMWRSNTSETTMKVLLNIIRAQGMTLINICQEELLGKVFREGEIILDISEKFYGGESVELDYALSLIDEATVMSIVGNYAVEEAIRRGLVHKDSVINVAGIKFAQVYNV</sequence>
<name>A0A157T3S3_SACSO</name>
<protein>
    <recommendedName>
        <fullName evidence="3">DUF424 family protein</fullName>
    </recommendedName>
</protein>
<dbReference type="PATRIC" id="fig|2287.9.peg.2637"/>
<proteinExistence type="predicted"/>
<dbReference type="Gene3D" id="3.30.1860.10">
    <property type="entry name" value="uncharacterized conserved protein from methanopyrus kandleri domain like"/>
    <property type="match status" value="1"/>
</dbReference>
<dbReference type="InterPro" id="IPR007355">
    <property type="entry name" value="DUF424"/>
</dbReference>
<dbReference type="AlphaFoldDB" id="A0A157T3S3"/>
<evidence type="ECO:0000313" key="2">
    <source>
        <dbReference type="Proteomes" id="UP000076770"/>
    </source>
</evidence>
<accession>A0A157T3S3</accession>
<evidence type="ECO:0008006" key="3">
    <source>
        <dbReference type="Google" id="ProtNLM"/>
    </source>
</evidence>